<keyword evidence="3" id="KW-1185">Reference proteome</keyword>
<dbReference type="EMBL" id="JAJAGQ010000009">
    <property type="protein sequence ID" value="KAJ8554222.1"/>
    <property type="molecule type" value="Genomic_DNA"/>
</dbReference>
<evidence type="ECO:0000256" key="1">
    <source>
        <dbReference type="SAM" id="Phobius"/>
    </source>
</evidence>
<keyword evidence="1" id="KW-0812">Transmembrane</keyword>
<name>A0A9Q1MCH9_9SOLA</name>
<gene>
    <name evidence="2" type="ORF">K7X08_024900</name>
</gene>
<protein>
    <submittedName>
        <fullName evidence="2">Uncharacterized protein</fullName>
    </submittedName>
</protein>
<keyword evidence="1" id="KW-0472">Membrane</keyword>
<evidence type="ECO:0000313" key="2">
    <source>
        <dbReference type="EMBL" id="KAJ8554222.1"/>
    </source>
</evidence>
<comment type="caution">
    <text evidence="2">The sequence shown here is derived from an EMBL/GenBank/DDBJ whole genome shotgun (WGS) entry which is preliminary data.</text>
</comment>
<dbReference type="OrthoDB" id="1419807at2759"/>
<reference evidence="3" key="1">
    <citation type="journal article" date="2023" name="Proc. Natl. Acad. Sci. U.S.A.">
        <title>Genomic and structural basis for evolution of tropane alkaloid biosynthesis.</title>
        <authorList>
            <person name="Wanga Y.-J."/>
            <person name="Taina T."/>
            <person name="Yua J.-Y."/>
            <person name="Lia J."/>
            <person name="Xua B."/>
            <person name="Chenc J."/>
            <person name="D'Auriad J.C."/>
            <person name="Huanga J.-P."/>
            <person name="Huanga S.-X."/>
        </authorList>
    </citation>
    <scope>NUCLEOTIDE SEQUENCE [LARGE SCALE GENOMIC DNA]</scope>
    <source>
        <strain evidence="3">cv. KIB-2019</strain>
    </source>
</reference>
<dbReference type="AlphaFoldDB" id="A0A9Q1MCH9"/>
<sequence>MPLKEAVIHYVISASMRHDLLGSLGGYLFGFLAWSEMYVYKVMYEALILTGSPILDDPRVRHEALNLYDTHKAVNESEYPQFVRYIGGNSARAKLERRRFQILFAVAQNLIPYRQNSNFVTTNLSEQDNQLVTALIEIHNREIFRPGRTMAIAELINALTSDIEIDSD</sequence>
<feature type="transmembrane region" description="Helical" evidence="1">
    <location>
        <begin position="20"/>
        <end position="40"/>
    </location>
</feature>
<keyword evidence="1" id="KW-1133">Transmembrane helix</keyword>
<accession>A0A9Q1MCH9</accession>
<proteinExistence type="predicted"/>
<organism evidence="2 3">
    <name type="scientific">Anisodus acutangulus</name>
    <dbReference type="NCBI Taxonomy" id="402998"/>
    <lineage>
        <taxon>Eukaryota</taxon>
        <taxon>Viridiplantae</taxon>
        <taxon>Streptophyta</taxon>
        <taxon>Embryophyta</taxon>
        <taxon>Tracheophyta</taxon>
        <taxon>Spermatophyta</taxon>
        <taxon>Magnoliopsida</taxon>
        <taxon>eudicotyledons</taxon>
        <taxon>Gunneridae</taxon>
        <taxon>Pentapetalae</taxon>
        <taxon>asterids</taxon>
        <taxon>lamiids</taxon>
        <taxon>Solanales</taxon>
        <taxon>Solanaceae</taxon>
        <taxon>Solanoideae</taxon>
        <taxon>Hyoscyameae</taxon>
        <taxon>Anisodus</taxon>
    </lineage>
</organism>
<evidence type="ECO:0000313" key="3">
    <source>
        <dbReference type="Proteomes" id="UP001152561"/>
    </source>
</evidence>
<dbReference type="Proteomes" id="UP001152561">
    <property type="component" value="Unassembled WGS sequence"/>
</dbReference>